<dbReference type="InterPro" id="IPR050569">
    <property type="entry name" value="TAAR"/>
</dbReference>
<keyword evidence="6 9" id="KW-0472">Membrane</keyword>
<organism evidence="11 12">
    <name type="scientific">Mugilogobius chulae</name>
    <name type="common">yellowstripe goby</name>
    <dbReference type="NCBI Taxonomy" id="88201"/>
    <lineage>
        <taxon>Eukaryota</taxon>
        <taxon>Metazoa</taxon>
        <taxon>Chordata</taxon>
        <taxon>Craniata</taxon>
        <taxon>Vertebrata</taxon>
        <taxon>Euteleostomi</taxon>
        <taxon>Actinopterygii</taxon>
        <taxon>Neopterygii</taxon>
        <taxon>Teleostei</taxon>
        <taxon>Neoteleostei</taxon>
        <taxon>Acanthomorphata</taxon>
        <taxon>Gobiaria</taxon>
        <taxon>Gobiiformes</taxon>
        <taxon>Gobioidei</taxon>
        <taxon>Gobiidae</taxon>
        <taxon>Gobionellinae</taxon>
        <taxon>Mugilogobius</taxon>
    </lineage>
</organism>
<feature type="domain" description="G-protein coupled receptors family 1 profile" evidence="10">
    <location>
        <begin position="44"/>
        <end position="104"/>
    </location>
</feature>
<sequence length="215" mass="24275">MDTLRLEFCFPTINNSCKKTPHTEPEATLIYSLLSTITILTVVLNLLVIISIYHFRQLHTCTNLLLLSLAVSDFLVGSIQMPFQIFHYRGCWFLGDIACVVYYFSAFLVYLRSDLRIVLRRSQMLSIIGPGHYLDGRPLEITLNDFKKDLTTGTGDYIIYIVLSTITVLTVVLNLLAAPHLHQFPPPLSGRSRLPGGISPDAFTDLISQRLLDAW</sequence>
<evidence type="ECO:0000256" key="1">
    <source>
        <dbReference type="ARBA" id="ARBA00004651"/>
    </source>
</evidence>
<keyword evidence="7" id="KW-0675">Receptor</keyword>
<reference evidence="12" key="1">
    <citation type="submission" date="2024-04" db="EMBL/GenBank/DDBJ databases">
        <title>Salinicola lusitanus LLJ914,a marine bacterium isolated from the Okinawa Trough.</title>
        <authorList>
            <person name="Li J."/>
        </authorList>
    </citation>
    <scope>NUCLEOTIDE SEQUENCE [LARGE SCALE GENOMIC DNA]</scope>
</reference>
<dbReference type="AlphaFoldDB" id="A0AAW0P4S9"/>
<evidence type="ECO:0000256" key="3">
    <source>
        <dbReference type="ARBA" id="ARBA00022692"/>
    </source>
</evidence>
<keyword evidence="3 9" id="KW-0812">Transmembrane</keyword>
<dbReference type="PANTHER" id="PTHR24249">
    <property type="entry name" value="HISTAMINE RECEPTOR-RELATED G-PROTEIN COUPLED RECEPTOR"/>
    <property type="match status" value="1"/>
</dbReference>
<dbReference type="PANTHER" id="PTHR24249:SF381">
    <property type="entry name" value="TRACE AMINE ASSOCIATED RECEPTOR 19P-RELATED"/>
    <property type="match status" value="1"/>
</dbReference>
<protein>
    <recommendedName>
        <fullName evidence="10">G-protein coupled receptors family 1 profile domain-containing protein</fullName>
    </recommendedName>
</protein>
<dbReference type="Gene3D" id="1.20.1070.10">
    <property type="entry name" value="Rhodopsin 7-helix transmembrane proteins"/>
    <property type="match status" value="1"/>
</dbReference>
<dbReference type="InterPro" id="IPR000276">
    <property type="entry name" value="GPCR_Rhodpsn"/>
</dbReference>
<dbReference type="PROSITE" id="PS50262">
    <property type="entry name" value="G_PROTEIN_RECEP_F1_2"/>
    <property type="match status" value="1"/>
</dbReference>
<dbReference type="SUPFAM" id="SSF81321">
    <property type="entry name" value="Family A G protein-coupled receptor-like"/>
    <property type="match status" value="1"/>
</dbReference>
<evidence type="ECO:0000256" key="8">
    <source>
        <dbReference type="ARBA" id="ARBA00023224"/>
    </source>
</evidence>
<dbReference type="EMBL" id="JBBPFD010000009">
    <property type="protein sequence ID" value="KAK7913714.1"/>
    <property type="molecule type" value="Genomic_DNA"/>
</dbReference>
<comment type="caution">
    <text evidence="11">The sequence shown here is derived from an EMBL/GenBank/DDBJ whole genome shotgun (WGS) entry which is preliminary data.</text>
</comment>
<evidence type="ECO:0000256" key="2">
    <source>
        <dbReference type="ARBA" id="ARBA00022475"/>
    </source>
</evidence>
<name>A0AAW0P4S9_9GOBI</name>
<dbReference type="PRINTS" id="PR00237">
    <property type="entry name" value="GPCRRHODOPSN"/>
</dbReference>
<comment type="subcellular location">
    <subcellularLocation>
        <location evidence="1">Cell membrane</location>
        <topology evidence="1">Multi-pass membrane protein</topology>
    </subcellularLocation>
</comment>
<accession>A0AAW0P4S9</accession>
<evidence type="ECO:0000256" key="5">
    <source>
        <dbReference type="ARBA" id="ARBA00023040"/>
    </source>
</evidence>
<keyword evidence="12" id="KW-1185">Reference proteome</keyword>
<dbReference type="Proteomes" id="UP001460270">
    <property type="component" value="Unassembled WGS sequence"/>
</dbReference>
<gene>
    <name evidence="11" type="ORF">WMY93_013925</name>
</gene>
<keyword evidence="2" id="KW-1003">Cell membrane</keyword>
<keyword evidence="5" id="KW-0297">G-protein coupled receptor</keyword>
<evidence type="ECO:0000256" key="9">
    <source>
        <dbReference type="SAM" id="Phobius"/>
    </source>
</evidence>
<dbReference type="Pfam" id="PF00001">
    <property type="entry name" value="7tm_1"/>
    <property type="match status" value="1"/>
</dbReference>
<dbReference type="GO" id="GO:0001594">
    <property type="term" value="F:trace-amine receptor activity"/>
    <property type="evidence" value="ECO:0007669"/>
    <property type="project" value="TreeGrafter"/>
</dbReference>
<proteinExistence type="predicted"/>
<evidence type="ECO:0000256" key="6">
    <source>
        <dbReference type="ARBA" id="ARBA00023136"/>
    </source>
</evidence>
<evidence type="ECO:0000256" key="4">
    <source>
        <dbReference type="ARBA" id="ARBA00022989"/>
    </source>
</evidence>
<dbReference type="GO" id="GO:0005886">
    <property type="term" value="C:plasma membrane"/>
    <property type="evidence" value="ECO:0007669"/>
    <property type="project" value="UniProtKB-SubCell"/>
</dbReference>
<keyword evidence="8" id="KW-0807">Transducer</keyword>
<feature type="transmembrane region" description="Helical" evidence="9">
    <location>
        <begin position="29"/>
        <end position="52"/>
    </location>
</feature>
<evidence type="ECO:0000256" key="7">
    <source>
        <dbReference type="ARBA" id="ARBA00023170"/>
    </source>
</evidence>
<feature type="transmembrane region" description="Helical" evidence="9">
    <location>
        <begin position="92"/>
        <end position="111"/>
    </location>
</feature>
<feature type="transmembrane region" description="Helical" evidence="9">
    <location>
        <begin position="64"/>
        <end position="86"/>
    </location>
</feature>
<dbReference type="InterPro" id="IPR017452">
    <property type="entry name" value="GPCR_Rhodpsn_7TM"/>
</dbReference>
<evidence type="ECO:0000313" key="11">
    <source>
        <dbReference type="EMBL" id="KAK7913714.1"/>
    </source>
</evidence>
<keyword evidence="4 9" id="KW-1133">Transmembrane helix</keyword>
<evidence type="ECO:0000259" key="10">
    <source>
        <dbReference type="PROSITE" id="PS50262"/>
    </source>
</evidence>
<evidence type="ECO:0000313" key="12">
    <source>
        <dbReference type="Proteomes" id="UP001460270"/>
    </source>
</evidence>
<feature type="transmembrane region" description="Helical" evidence="9">
    <location>
        <begin position="157"/>
        <end position="178"/>
    </location>
</feature>